<accession>A0A2W4RPG3</accession>
<dbReference type="EMBL" id="QJPH01000261">
    <property type="protein sequence ID" value="PZN81648.1"/>
    <property type="molecule type" value="Genomic_DNA"/>
</dbReference>
<evidence type="ECO:0000313" key="1">
    <source>
        <dbReference type="EMBL" id="PZN81648.1"/>
    </source>
</evidence>
<protein>
    <submittedName>
        <fullName evidence="1">Uncharacterized protein</fullName>
    </submittedName>
</protein>
<organism evidence="1 2">
    <name type="scientific">Candidatus Methylumidiphilus alinenensis</name>
    <dbReference type="NCBI Taxonomy" id="2202197"/>
    <lineage>
        <taxon>Bacteria</taxon>
        <taxon>Pseudomonadati</taxon>
        <taxon>Pseudomonadota</taxon>
        <taxon>Gammaproteobacteria</taxon>
        <taxon>Methylococcales</taxon>
        <taxon>Candidatus Methylumidiphilus</taxon>
    </lineage>
</organism>
<feature type="non-terminal residue" evidence="1">
    <location>
        <position position="1"/>
    </location>
</feature>
<gene>
    <name evidence="1" type="ORF">DM484_08075</name>
</gene>
<comment type="caution">
    <text evidence="1">The sequence shown here is derived from an EMBL/GenBank/DDBJ whole genome shotgun (WGS) entry which is preliminary data.</text>
</comment>
<dbReference type="Proteomes" id="UP000249396">
    <property type="component" value="Unassembled WGS sequence"/>
</dbReference>
<name>A0A2W4RPG3_9GAMM</name>
<proteinExistence type="predicted"/>
<evidence type="ECO:0000313" key="2">
    <source>
        <dbReference type="Proteomes" id="UP000249396"/>
    </source>
</evidence>
<reference evidence="1 2" key="1">
    <citation type="journal article" date="2018" name="Aquat. Microb. Ecol.">
        <title>Gammaproteobacterial methanotrophs dominate.</title>
        <authorList>
            <person name="Rissanen A.J."/>
            <person name="Saarenheimo J."/>
            <person name="Tiirola M."/>
            <person name="Peura S."/>
            <person name="Aalto S.L."/>
            <person name="Karvinen A."/>
            <person name="Nykanen H."/>
        </authorList>
    </citation>
    <scope>NUCLEOTIDE SEQUENCE [LARGE SCALE GENOMIC DNA]</scope>
    <source>
        <strain evidence="1">AMbin10</strain>
    </source>
</reference>
<sequence>SKQPKPETRQNFDALAEDATATLAERMINLNSGDLDKVKMPVVVKAVEPEQNNPNTLETVSTPKRIDVVTEDEGFLPARFIEAGNSIGLVLKIAYSRIERGELPSRVWDSLADSDKSEISSWLKPYYNAGKKSKNLAMDVLSGFRKGIFSKDGDGAFALVAYLHGATPCMIFSMLDIFHGAKEQ</sequence>
<dbReference type="AlphaFoldDB" id="A0A2W4RPG3"/>